<dbReference type="Gramene" id="PUZ48930">
    <property type="protein sequence ID" value="PUZ48930"/>
    <property type="gene ID" value="GQ55_7G284800"/>
</dbReference>
<evidence type="ECO:0008006" key="14">
    <source>
        <dbReference type="Google" id="ProtNLM"/>
    </source>
</evidence>
<dbReference type="SUPFAM" id="SSF101941">
    <property type="entry name" value="NAC domain"/>
    <property type="match status" value="1"/>
</dbReference>
<keyword evidence="4" id="KW-0805">Transcription regulation</keyword>
<dbReference type="GO" id="GO:0003677">
    <property type="term" value="F:DNA binding"/>
    <property type="evidence" value="ECO:0007669"/>
    <property type="project" value="UniProtKB-KW"/>
</dbReference>
<dbReference type="GO" id="GO:0006355">
    <property type="term" value="P:regulation of DNA-templated transcription"/>
    <property type="evidence" value="ECO:0007669"/>
    <property type="project" value="InterPro"/>
</dbReference>
<accession>A0A2T7D034</accession>
<evidence type="ECO:0000256" key="8">
    <source>
        <dbReference type="PROSITE-ProRule" id="PRU00027"/>
    </source>
</evidence>
<dbReference type="EMBL" id="CM009755">
    <property type="protein sequence ID" value="PUZ48930.1"/>
    <property type="molecule type" value="Genomic_DNA"/>
</dbReference>
<evidence type="ECO:0000313" key="13">
    <source>
        <dbReference type="Proteomes" id="UP000244336"/>
    </source>
</evidence>
<dbReference type="PROSITE" id="PS50808">
    <property type="entry name" value="ZF_BED"/>
    <property type="match status" value="1"/>
</dbReference>
<dbReference type="OrthoDB" id="705406at2759"/>
<evidence type="ECO:0000259" key="10">
    <source>
        <dbReference type="PROSITE" id="PS50808"/>
    </source>
</evidence>
<proteinExistence type="predicted"/>
<feature type="compositionally biased region" description="Polar residues" evidence="9">
    <location>
        <begin position="31"/>
        <end position="45"/>
    </location>
</feature>
<protein>
    <recommendedName>
        <fullName evidence="14">BED-type domain-containing protein</fullName>
    </recommendedName>
</protein>
<feature type="domain" description="BED-type" evidence="10">
    <location>
        <begin position="384"/>
        <end position="438"/>
    </location>
</feature>
<feature type="compositionally biased region" description="Polar residues" evidence="9">
    <location>
        <begin position="1"/>
        <end position="13"/>
    </location>
</feature>
<reference evidence="12 13" key="1">
    <citation type="submission" date="2018-04" db="EMBL/GenBank/DDBJ databases">
        <title>WGS assembly of Panicum hallii var. hallii HAL2.</title>
        <authorList>
            <person name="Lovell J."/>
            <person name="Jenkins J."/>
            <person name="Lowry D."/>
            <person name="Mamidi S."/>
            <person name="Sreedasyam A."/>
            <person name="Weng X."/>
            <person name="Barry K."/>
            <person name="Bonette J."/>
            <person name="Campitelli B."/>
            <person name="Daum C."/>
            <person name="Gordon S."/>
            <person name="Gould B."/>
            <person name="Lipzen A."/>
            <person name="MacQueen A."/>
            <person name="Palacio-Mejia J."/>
            <person name="Plott C."/>
            <person name="Shakirov E."/>
            <person name="Shu S."/>
            <person name="Yoshinaga Y."/>
            <person name="Zane M."/>
            <person name="Rokhsar D."/>
            <person name="Grimwood J."/>
            <person name="Schmutz J."/>
            <person name="Juenger T."/>
        </authorList>
    </citation>
    <scope>NUCLEOTIDE SEQUENCE [LARGE SCALE GENOMIC DNA]</scope>
    <source>
        <strain evidence="13">cv. HAL2</strain>
    </source>
</reference>
<keyword evidence="6" id="KW-0804">Transcription</keyword>
<dbReference type="GO" id="GO:0008270">
    <property type="term" value="F:zinc ion binding"/>
    <property type="evidence" value="ECO:0007669"/>
    <property type="project" value="UniProtKB-KW"/>
</dbReference>
<dbReference type="AlphaFoldDB" id="A0A2T7D034"/>
<gene>
    <name evidence="12" type="ORF">GQ55_7G284800</name>
</gene>
<evidence type="ECO:0000256" key="9">
    <source>
        <dbReference type="SAM" id="MobiDB-lite"/>
    </source>
</evidence>
<feature type="domain" description="NAC" evidence="11">
    <location>
        <begin position="223"/>
        <end position="366"/>
    </location>
</feature>
<organism evidence="12 13">
    <name type="scientific">Panicum hallii var. hallii</name>
    <dbReference type="NCBI Taxonomy" id="1504633"/>
    <lineage>
        <taxon>Eukaryota</taxon>
        <taxon>Viridiplantae</taxon>
        <taxon>Streptophyta</taxon>
        <taxon>Embryophyta</taxon>
        <taxon>Tracheophyta</taxon>
        <taxon>Spermatophyta</taxon>
        <taxon>Magnoliopsida</taxon>
        <taxon>Liliopsida</taxon>
        <taxon>Poales</taxon>
        <taxon>Poaceae</taxon>
        <taxon>PACMAD clade</taxon>
        <taxon>Panicoideae</taxon>
        <taxon>Panicodae</taxon>
        <taxon>Paniceae</taxon>
        <taxon>Panicinae</taxon>
        <taxon>Panicum</taxon>
        <taxon>Panicum sect. Panicum</taxon>
    </lineage>
</organism>
<evidence type="ECO:0000256" key="4">
    <source>
        <dbReference type="ARBA" id="ARBA00023015"/>
    </source>
</evidence>
<feature type="compositionally biased region" description="Low complexity" evidence="9">
    <location>
        <begin position="15"/>
        <end position="24"/>
    </location>
</feature>
<evidence type="ECO:0000259" key="11">
    <source>
        <dbReference type="PROSITE" id="PS51005"/>
    </source>
</evidence>
<keyword evidence="2 8" id="KW-0863">Zinc-finger</keyword>
<evidence type="ECO:0000256" key="3">
    <source>
        <dbReference type="ARBA" id="ARBA00022833"/>
    </source>
</evidence>
<dbReference type="InterPro" id="IPR036093">
    <property type="entry name" value="NAC_dom_sf"/>
</dbReference>
<evidence type="ECO:0000256" key="6">
    <source>
        <dbReference type="ARBA" id="ARBA00023163"/>
    </source>
</evidence>
<evidence type="ECO:0000313" key="12">
    <source>
        <dbReference type="EMBL" id="PUZ48930.1"/>
    </source>
</evidence>
<evidence type="ECO:0000256" key="7">
    <source>
        <dbReference type="ARBA" id="ARBA00023242"/>
    </source>
</evidence>
<feature type="compositionally biased region" description="Polar residues" evidence="9">
    <location>
        <begin position="58"/>
        <end position="72"/>
    </location>
</feature>
<name>A0A2T7D034_9POAL</name>
<sequence length="462" mass="50882">MANHGTETNQFMSNLPLPSSHPHPTVGNPGDDQSMSDLPLTSSHPHPTVGNPEDDQSMSDLLWTSSHTNSTHGGPGDQFMGVGDWYSMCMLNGSGDSGVKDAIDIPSPSEIRMEGIPSPGLAADAAAVAEIGQPASGLLGENSLVTSAAVANKLPPARMELSDGVCRDQSLFDISTSTARAMHHAGALDDDGIRGPHPAQGLLQPDQIKIRVEHITQYYISRLDSLVKKEKWYQEVADLFCNMTIGFNQEKSLVKYIRGYLADPLEPPTSKQGYFTRFMAKLDDDKEDKKADDNKKAGYWKEKEAKAIRDPASRNIIGIKRTLEFMNRNRRKWTHWLADEYVALEPRGHDAVHILDDIVFRRVYEEAKETAPPSKCSKTGAHSSGESYIWQHMTRVYAGSTEAPSLLYGICHKCDKALKCPPNFGSGNLNKHLASVHKIHPPCKNQCVMTEEKGVGRRAVRV</sequence>
<dbReference type="Gene3D" id="2.170.150.80">
    <property type="entry name" value="NAC domain"/>
    <property type="match status" value="1"/>
</dbReference>
<dbReference type="SMART" id="SM00614">
    <property type="entry name" value="ZnF_BED"/>
    <property type="match status" value="1"/>
</dbReference>
<dbReference type="InterPro" id="IPR003441">
    <property type="entry name" value="NAC-dom"/>
</dbReference>
<dbReference type="InterPro" id="IPR003656">
    <property type="entry name" value="Znf_BED"/>
</dbReference>
<evidence type="ECO:0000256" key="1">
    <source>
        <dbReference type="ARBA" id="ARBA00022723"/>
    </source>
</evidence>
<keyword evidence="13" id="KW-1185">Reference proteome</keyword>
<feature type="region of interest" description="Disordered" evidence="9">
    <location>
        <begin position="1"/>
        <end position="76"/>
    </location>
</feature>
<evidence type="ECO:0000256" key="5">
    <source>
        <dbReference type="ARBA" id="ARBA00023125"/>
    </source>
</evidence>
<keyword evidence="3" id="KW-0862">Zinc</keyword>
<keyword evidence="1" id="KW-0479">Metal-binding</keyword>
<dbReference type="Pfam" id="PF02365">
    <property type="entry name" value="NAM"/>
    <property type="match status" value="1"/>
</dbReference>
<dbReference type="PROSITE" id="PS51005">
    <property type="entry name" value="NAC"/>
    <property type="match status" value="1"/>
</dbReference>
<dbReference type="Proteomes" id="UP000244336">
    <property type="component" value="Chromosome 7"/>
</dbReference>
<evidence type="ECO:0000256" key="2">
    <source>
        <dbReference type="ARBA" id="ARBA00022771"/>
    </source>
</evidence>
<keyword evidence="5" id="KW-0238">DNA-binding</keyword>
<keyword evidence="7" id="KW-0539">Nucleus</keyword>